<sequence>MAMQMTYSAEAAERLQAAAGGKGLLRLVFDSEGCGCAMNGVPTLWLVDRPEPGDLEAESAPLALVYRGKDEIFFEDKLFIDYQDRNKSYILKSSGQIYNAGMSVVDKRENR</sequence>
<dbReference type="Pfam" id="PF01521">
    <property type="entry name" value="Fe-S_biosyn"/>
    <property type="match status" value="1"/>
</dbReference>
<protein>
    <recommendedName>
        <fullName evidence="1">Core domain-containing protein</fullName>
    </recommendedName>
</protein>
<dbReference type="Gene3D" id="2.60.300.12">
    <property type="entry name" value="HesB-like domain"/>
    <property type="match status" value="1"/>
</dbReference>
<name>A0A4Y8Q784_9BACL</name>
<gene>
    <name evidence="2" type="ORF">B5M42_05875</name>
</gene>
<accession>A0A4Y8Q784</accession>
<dbReference type="AlphaFoldDB" id="A0A4Y8Q784"/>
<comment type="caution">
    <text evidence="2">The sequence shown here is derived from an EMBL/GenBank/DDBJ whole genome shotgun (WGS) entry which is preliminary data.</text>
</comment>
<keyword evidence="3" id="KW-1185">Reference proteome</keyword>
<organism evidence="2 3">
    <name type="scientific">Paenibacillus athensensis</name>
    <dbReference type="NCBI Taxonomy" id="1967502"/>
    <lineage>
        <taxon>Bacteria</taxon>
        <taxon>Bacillati</taxon>
        <taxon>Bacillota</taxon>
        <taxon>Bacilli</taxon>
        <taxon>Bacillales</taxon>
        <taxon>Paenibacillaceae</taxon>
        <taxon>Paenibacillus</taxon>
    </lineage>
</organism>
<dbReference type="OrthoDB" id="2361087at2"/>
<evidence type="ECO:0000259" key="1">
    <source>
        <dbReference type="Pfam" id="PF01521"/>
    </source>
</evidence>
<evidence type="ECO:0000313" key="3">
    <source>
        <dbReference type="Proteomes" id="UP000298246"/>
    </source>
</evidence>
<evidence type="ECO:0000313" key="2">
    <source>
        <dbReference type="EMBL" id="TFE90196.1"/>
    </source>
</evidence>
<feature type="domain" description="Core" evidence="1">
    <location>
        <begin position="3"/>
        <end position="106"/>
    </location>
</feature>
<dbReference type="InterPro" id="IPR035903">
    <property type="entry name" value="HesB-like_dom_sf"/>
</dbReference>
<dbReference type="EMBL" id="MYFO01000005">
    <property type="protein sequence ID" value="TFE90196.1"/>
    <property type="molecule type" value="Genomic_DNA"/>
</dbReference>
<dbReference type="Proteomes" id="UP000298246">
    <property type="component" value="Unassembled WGS sequence"/>
</dbReference>
<proteinExistence type="predicted"/>
<dbReference type="InterPro" id="IPR000361">
    <property type="entry name" value="ATAP_core_dom"/>
</dbReference>
<dbReference type="SUPFAM" id="SSF89360">
    <property type="entry name" value="HesB-like domain"/>
    <property type="match status" value="1"/>
</dbReference>
<reference evidence="2 3" key="1">
    <citation type="submission" date="2017-03" db="EMBL/GenBank/DDBJ databases">
        <title>Isolation of Levoglucosan Utilizing Bacteria.</title>
        <authorList>
            <person name="Arya A.S."/>
        </authorList>
    </citation>
    <scope>NUCLEOTIDE SEQUENCE [LARGE SCALE GENOMIC DNA]</scope>
    <source>
        <strain evidence="2 3">MEC069</strain>
    </source>
</reference>